<accession>A0A934J6S2</accession>
<comment type="caution">
    <text evidence="2">The sequence shown here is derived from an EMBL/GenBank/DDBJ whole genome shotgun (WGS) entry which is preliminary data.</text>
</comment>
<organism evidence="2 3">
    <name type="scientific">Paenibacillus roseus</name>
    <dbReference type="NCBI Taxonomy" id="2798579"/>
    <lineage>
        <taxon>Bacteria</taxon>
        <taxon>Bacillati</taxon>
        <taxon>Bacillota</taxon>
        <taxon>Bacilli</taxon>
        <taxon>Bacillales</taxon>
        <taxon>Paenibacillaceae</taxon>
        <taxon>Paenibacillus</taxon>
    </lineage>
</organism>
<evidence type="ECO:0000313" key="3">
    <source>
        <dbReference type="Proteomes" id="UP000640274"/>
    </source>
</evidence>
<keyword evidence="1" id="KW-1133">Transmembrane helix</keyword>
<dbReference type="EMBL" id="JAELUP010000093">
    <property type="protein sequence ID" value="MBJ6362779.1"/>
    <property type="molecule type" value="Genomic_DNA"/>
</dbReference>
<evidence type="ECO:0000313" key="2">
    <source>
        <dbReference type="EMBL" id="MBJ6362779.1"/>
    </source>
</evidence>
<protein>
    <submittedName>
        <fullName evidence="2">Uncharacterized protein</fullName>
    </submittedName>
</protein>
<dbReference type="AlphaFoldDB" id="A0A934J6S2"/>
<keyword evidence="1" id="KW-0812">Transmembrane</keyword>
<name>A0A934J6S2_9BACL</name>
<sequence length="193" mass="22182">MNYKVVLIASISIFIIILIIVTLPWTLLFIGLKLQPNPEIPEIKYGEFPFRLTYSINGVTKVIEDTLICEYDGIGMNEGIGKYIKWKSHLASGKNNILLLNVDSPQGIALDETTIKQEIYFDPGPAWYYMNDTRLGSEYKHIYPDASFKEEYQDGRSAEGIIEKDELLEKYNIKLIGWEYTQPIINNFSTTKK</sequence>
<keyword evidence="3" id="KW-1185">Reference proteome</keyword>
<dbReference type="RefSeq" id="WP_199020325.1">
    <property type="nucleotide sequence ID" value="NZ_JAELUP010000093.1"/>
</dbReference>
<reference evidence="2" key="1">
    <citation type="submission" date="2020-12" db="EMBL/GenBank/DDBJ databases">
        <authorList>
            <person name="Huq M.A."/>
        </authorList>
    </citation>
    <scope>NUCLEOTIDE SEQUENCE</scope>
    <source>
        <strain evidence="2">MAHUQ-46</strain>
    </source>
</reference>
<evidence type="ECO:0000256" key="1">
    <source>
        <dbReference type="SAM" id="Phobius"/>
    </source>
</evidence>
<proteinExistence type="predicted"/>
<dbReference type="Proteomes" id="UP000640274">
    <property type="component" value="Unassembled WGS sequence"/>
</dbReference>
<keyword evidence="1" id="KW-0472">Membrane</keyword>
<feature type="transmembrane region" description="Helical" evidence="1">
    <location>
        <begin position="6"/>
        <end position="30"/>
    </location>
</feature>
<gene>
    <name evidence="2" type="ORF">JFN88_16295</name>
</gene>